<gene>
    <name evidence="1" type="ORF">SAMN05216353_14313</name>
</gene>
<organism evidence="1 2">
    <name type="scientific">Halobacillus alkaliphilus</name>
    <dbReference type="NCBI Taxonomy" id="396056"/>
    <lineage>
        <taxon>Bacteria</taxon>
        <taxon>Bacillati</taxon>
        <taxon>Bacillota</taxon>
        <taxon>Bacilli</taxon>
        <taxon>Bacillales</taxon>
        <taxon>Bacillaceae</taxon>
        <taxon>Halobacillus</taxon>
    </lineage>
</organism>
<dbReference type="EMBL" id="FOOG01000043">
    <property type="protein sequence ID" value="SFG43807.1"/>
    <property type="molecule type" value="Genomic_DNA"/>
</dbReference>
<proteinExistence type="predicted"/>
<sequence>MNMRTEEEAEILMRPAKASLAVEGLRLSQKQERLVKKCLTGAITHKEFIKRALELSRHA</sequence>
<dbReference type="RefSeq" id="WP_175477920.1">
    <property type="nucleotide sequence ID" value="NZ_FOOG01000043.1"/>
</dbReference>
<evidence type="ECO:0000313" key="1">
    <source>
        <dbReference type="EMBL" id="SFG43807.1"/>
    </source>
</evidence>
<dbReference type="Proteomes" id="UP000198897">
    <property type="component" value="Unassembled WGS sequence"/>
</dbReference>
<dbReference type="AlphaFoldDB" id="A0A1I2RYW5"/>
<reference evidence="2" key="1">
    <citation type="submission" date="2016-10" db="EMBL/GenBank/DDBJ databases">
        <authorList>
            <person name="Varghese N."/>
            <person name="Submissions S."/>
        </authorList>
    </citation>
    <scope>NUCLEOTIDE SEQUENCE [LARGE SCALE GENOMIC DNA]</scope>
    <source>
        <strain evidence="2">FP5</strain>
    </source>
</reference>
<keyword evidence="2" id="KW-1185">Reference proteome</keyword>
<evidence type="ECO:0008006" key="3">
    <source>
        <dbReference type="Google" id="ProtNLM"/>
    </source>
</evidence>
<accession>A0A1I2RYW5</accession>
<evidence type="ECO:0000313" key="2">
    <source>
        <dbReference type="Proteomes" id="UP000198897"/>
    </source>
</evidence>
<name>A0A1I2RYW5_9BACI</name>
<protein>
    <recommendedName>
        <fullName evidence="3">Antitoxin VbhA domain-containing protein</fullName>
    </recommendedName>
</protein>